<name>M4VQ92_9BACT</name>
<keyword evidence="1" id="KW-0408">Iron</keyword>
<dbReference type="RefSeq" id="WP_015469814.1">
    <property type="nucleotide sequence ID" value="NC_020813.1"/>
</dbReference>
<evidence type="ECO:0000259" key="2">
    <source>
        <dbReference type="Pfam" id="PF04023"/>
    </source>
</evidence>
<dbReference type="InterPro" id="IPR007167">
    <property type="entry name" value="Fe-transptr_FeoA-like"/>
</dbReference>
<evidence type="ECO:0000256" key="1">
    <source>
        <dbReference type="ARBA" id="ARBA00023004"/>
    </source>
</evidence>
<keyword evidence="4" id="KW-1185">Reference proteome</keyword>
<evidence type="ECO:0000313" key="4">
    <source>
        <dbReference type="Proteomes" id="UP000012040"/>
    </source>
</evidence>
<accession>M4VQ92</accession>
<dbReference type="InterPro" id="IPR008988">
    <property type="entry name" value="Transcriptional_repressor_C"/>
</dbReference>
<dbReference type="AlphaFoldDB" id="M4VQ92"/>
<dbReference type="OrthoDB" id="3260514at2"/>
<evidence type="ECO:0000313" key="3">
    <source>
        <dbReference type="EMBL" id="AGH95324.1"/>
    </source>
</evidence>
<reference evidence="3 4" key="1">
    <citation type="journal article" date="2013" name="ISME J.">
        <title>By their genes ye shall know them: genomic signatures of predatory bacteria.</title>
        <authorList>
            <person name="Pasternak Z."/>
            <person name="Pietrokovski S."/>
            <person name="Rotem O."/>
            <person name="Gophna U."/>
            <person name="Lurie-Weinberger M.N."/>
            <person name="Jurkevitch E."/>
        </authorList>
    </citation>
    <scope>NUCLEOTIDE SEQUENCE [LARGE SCALE GENOMIC DNA]</scope>
    <source>
        <strain evidence="3 4">JSS</strain>
    </source>
</reference>
<dbReference type="HOGENOM" id="CLU_2840963_0_0_7"/>
<dbReference type="SUPFAM" id="SSF50037">
    <property type="entry name" value="C-terminal domain of transcriptional repressors"/>
    <property type="match status" value="1"/>
</dbReference>
<dbReference type="Gene3D" id="2.30.30.90">
    <property type="match status" value="1"/>
</dbReference>
<gene>
    <name evidence="3" type="ORF">A11Q_1108</name>
</gene>
<protein>
    <submittedName>
        <fullName evidence="3">Putative ferrous iron transport protein A</fullName>
    </submittedName>
</protein>
<sequence length="65" mass="7414">MQTFIIEKIESPNKDLVRRLFDLGLHPGLEVKVVSKVSFKSVIIIQYGSTRLALNQEEFACLRGH</sequence>
<dbReference type="Proteomes" id="UP000012040">
    <property type="component" value="Chromosome"/>
</dbReference>
<dbReference type="PATRIC" id="fig|1184267.3.peg.1121"/>
<feature type="domain" description="Ferrous iron transporter FeoA-like" evidence="2">
    <location>
        <begin position="2"/>
        <end position="60"/>
    </location>
</feature>
<proteinExistence type="predicted"/>
<organism evidence="3 4">
    <name type="scientific">Pseudobdellovibrio exovorus JSS</name>
    <dbReference type="NCBI Taxonomy" id="1184267"/>
    <lineage>
        <taxon>Bacteria</taxon>
        <taxon>Pseudomonadati</taxon>
        <taxon>Bdellovibrionota</taxon>
        <taxon>Bdellovibrionia</taxon>
        <taxon>Bdellovibrionales</taxon>
        <taxon>Pseudobdellovibrionaceae</taxon>
        <taxon>Pseudobdellovibrio</taxon>
    </lineage>
</organism>
<dbReference type="InterPro" id="IPR038157">
    <property type="entry name" value="FeoA_core_dom"/>
</dbReference>
<dbReference type="Pfam" id="PF04023">
    <property type="entry name" value="FeoA"/>
    <property type="match status" value="1"/>
</dbReference>
<dbReference type="STRING" id="1184267.A11Q_1108"/>
<dbReference type="KEGG" id="bex:A11Q_1108"/>
<dbReference type="EMBL" id="CP003537">
    <property type="protein sequence ID" value="AGH95324.1"/>
    <property type="molecule type" value="Genomic_DNA"/>
</dbReference>
<dbReference type="GO" id="GO:0046914">
    <property type="term" value="F:transition metal ion binding"/>
    <property type="evidence" value="ECO:0007669"/>
    <property type="project" value="InterPro"/>
</dbReference>